<comment type="caution">
    <text evidence="2">The sequence shown here is derived from an EMBL/GenBank/DDBJ whole genome shotgun (WGS) entry which is preliminary data.</text>
</comment>
<keyword evidence="1" id="KW-1133">Transmembrane helix</keyword>
<keyword evidence="1" id="KW-0812">Transmembrane</keyword>
<evidence type="ECO:0000313" key="3">
    <source>
        <dbReference type="Proteomes" id="UP000824469"/>
    </source>
</evidence>
<evidence type="ECO:0000313" key="2">
    <source>
        <dbReference type="EMBL" id="KAH9315718.1"/>
    </source>
</evidence>
<reference evidence="2 3" key="1">
    <citation type="journal article" date="2021" name="Nat. Plants">
        <title>The Taxus genome provides insights into paclitaxel biosynthesis.</title>
        <authorList>
            <person name="Xiong X."/>
            <person name="Gou J."/>
            <person name="Liao Q."/>
            <person name="Li Y."/>
            <person name="Zhou Q."/>
            <person name="Bi G."/>
            <person name="Li C."/>
            <person name="Du R."/>
            <person name="Wang X."/>
            <person name="Sun T."/>
            <person name="Guo L."/>
            <person name="Liang H."/>
            <person name="Lu P."/>
            <person name="Wu Y."/>
            <person name="Zhang Z."/>
            <person name="Ro D.K."/>
            <person name="Shang Y."/>
            <person name="Huang S."/>
            <person name="Yan J."/>
        </authorList>
    </citation>
    <scope>NUCLEOTIDE SEQUENCE [LARGE SCALE GENOMIC DNA]</scope>
    <source>
        <strain evidence="2">Ta-2019</strain>
    </source>
</reference>
<proteinExistence type="predicted"/>
<dbReference type="PANTHER" id="PTHR33133:SF24">
    <property type="entry name" value="OS01G0800300 PROTEIN"/>
    <property type="match status" value="1"/>
</dbReference>
<feature type="transmembrane region" description="Helical" evidence="1">
    <location>
        <begin position="96"/>
        <end position="119"/>
    </location>
</feature>
<dbReference type="OMA" id="QHEWTVL"/>
<feature type="transmembrane region" description="Helical" evidence="1">
    <location>
        <begin position="33"/>
        <end position="54"/>
    </location>
</feature>
<dbReference type="Proteomes" id="UP000824469">
    <property type="component" value="Unassembled WGS sequence"/>
</dbReference>
<feature type="transmembrane region" description="Helical" evidence="1">
    <location>
        <begin position="176"/>
        <end position="196"/>
    </location>
</feature>
<evidence type="ECO:0000256" key="1">
    <source>
        <dbReference type="SAM" id="Phobius"/>
    </source>
</evidence>
<feature type="non-terminal residue" evidence="2">
    <location>
        <position position="1"/>
    </location>
</feature>
<sequence length="211" mass="24001">KMMDKEPEELLLLVEWDILRVAFNVLRSTLKQFVTITFTLILPLSFVILGHTLFSDLLMRKIEEKFAKQVDGPDANRTMNAQSSEWTKLLLFQAGYFVFLFAFSLLSTAAVVYTVACIYTGKQTSYTKVMSVVPKVWKRLMFTFMWYFLIMVAYNTAFVTALVFINMTVGTTGNNLVFGVCITVVVAVFLVVHVYISALWHLGSVLSVLEE</sequence>
<protein>
    <submittedName>
        <fullName evidence="2">Uncharacterized protein</fullName>
    </submittedName>
</protein>
<gene>
    <name evidence="2" type="ORF">KI387_024345</name>
</gene>
<dbReference type="PANTHER" id="PTHR33133">
    <property type="entry name" value="OS08G0107100 PROTEIN-RELATED"/>
    <property type="match status" value="1"/>
</dbReference>
<keyword evidence="1" id="KW-0472">Membrane</keyword>
<feature type="transmembrane region" description="Helical" evidence="1">
    <location>
        <begin position="140"/>
        <end position="164"/>
    </location>
</feature>
<organism evidence="2 3">
    <name type="scientific">Taxus chinensis</name>
    <name type="common">Chinese yew</name>
    <name type="synonym">Taxus wallichiana var. chinensis</name>
    <dbReference type="NCBI Taxonomy" id="29808"/>
    <lineage>
        <taxon>Eukaryota</taxon>
        <taxon>Viridiplantae</taxon>
        <taxon>Streptophyta</taxon>
        <taxon>Embryophyta</taxon>
        <taxon>Tracheophyta</taxon>
        <taxon>Spermatophyta</taxon>
        <taxon>Pinopsida</taxon>
        <taxon>Pinidae</taxon>
        <taxon>Conifers II</taxon>
        <taxon>Cupressales</taxon>
        <taxon>Taxaceae</taxon>
        <taxon>Taxus</taxon>
    </lineage>
</organism>
<accession>A0AA38G5L2</accession>
<keyword evidence="3" id="KW-1185">Reference proteome</keyword>
<dbReference type="AlphaFoldDB" id="A0AA38G5L2"/>
<dbReference type="EMBL" id="JAHRHJ020000005">
    <property type="protein sequence ID" value="KAH9315718.1"/>
    <property type="molecule type" value="Genomic_DNA"/>
</dbReference>
<name>A0AA38G5L2_TAXCH</name>